<dbReference type="Proteomes" id="UP000215158">
    <property type="component" value="Plasmid pBN3"/>
</dbReference>
<keyword evidence="2" id="KW-1185">Reference proteome</keyword>
<keyword evidence="1" id="KW-0614">Plasmid</keyword>
<protein>
    <submittedName>
        <fullName evidence="1">Uncharacterized protein</fullName>
    </submittedName>
</protein>
<dbReference type="KEGG" id="parb:CJU94_39345"/>
<sequence>MIPPRFLRAVNNARPHGAHRYDLFGPKLGRRLTLFGRLALDLWVRLESDPHVITYCERPVCIPDAKPPRVVDFWVRTHNDEKLCLLLRTAEATSAAQGSLLFPAFQSWSRASSLQLQMIRPTELDDPQVLRENRIMMLRYLAASHTLPVEKLAPGVITACSDGATLAELERQFATVDPMLVRSVVFRLVLRGDVRCPALPFEPLGPNTYLELV</sequence>
<dbReference type="EMBL" id="CP022993">
    <property type="protein sequence ID" value="ASW04204.1"/>
    <property type="molecule type" value="Genomic_DNA"/>
</dbReference>
<name>A0A248VYX3_9BURK</name>
<accession>A0A248VYX3</accession>
<dbReference type="OrthoDB" id="8771052at2"/>
<evidence type="ECO:0000313" key="2">
    <source>
        <dbReference type="Proteomes" id="UP000215158"/>
    </source>
</evidence>
<gene>
    <name evidence="1" type="ORF">CJU94_39345</name>
</gene>
<geneLocation type="plasmid" evidence="1 2">
    <name>pBN3</name>
</geneLocation>
<organism evidence="1 2">
    <name type="scientific">Paraburkholderia aromaticivorans</name>
    <dbReference type="NCBI Taxonomy" id="2026199"/>
    <lineage>
        <taxon>Bacteria</taxon>
        <taxon>Pseudomonadati</taxon>
        <taxon>Pseudomonadota</taxon>
        <taxon>Betaproteobacteria</taxon>
        <taxon>Burkholderiales</taxon>
        <taxon>Burkholderiaceae</taxon>
        <taxon>Paraburkholderia</taxon>
    </lineage>
</organism>
<proteinExistence type="predicted"/>
<reference evidence="1 2" key="1">
    <citation type="submission" date="2017-08" db="EMBL/GenBank/DDBJ databases">
        <title>Identification and genetic characteristics of simultaneous BTEX- and naphthalene-degrading Paraburkholderia sp. BN5 isolated from petroleum-contaminated soil.</title>
        <authorList>
            <person name="Lee Y."/>
            <person name="Jeon C.O."/>
        </authorList>
    </citation>
    <scope>NUCLEOTIDE SEQUENCE [LARGE SCALE GENOMIC DNA]</scope>
    <source>
        <strain evidence="1 2">BN5</strain>
        <plasmid evidence="1 2">pBN3</plasmid>
    </source>
</reference>
<dbReference type="AlphaFoldDB" id="A0A248VYX3"/>
<evidence type="ECO:0000313" key="1">
    <source>
        <dbReference type="EMBL" id="ASW04204.1"/>
    </source>
</evidence>